<dbReference type="InterPro" id="IPR019239">
    <property type="entry name" value="VapB_antitoxin"/>
</dbReference>
<dbReference type="AlphaFoldDB" id="A0A2Y9BUU2"/>
<dbReference type="Pfam" id="PF09957">
    <property type="entry name" value="VapB_antitoxin"/>
    <property type="match status" value="1"/>
</dbReference>
<evidence type="ECO:0000313" key="2">
    <source>
        <dbReference type="Proteomes" id="UP000250028"/>
    </source>
</evidence>
<protein>
    <submittedName>
        <fullName evidence="1">Antitoxin of type II TA system, VapB</fullName>
    </submittedName>
</protein>
<keyword evidence="2" id="KW-1185">Reference proteome</keyword>
<sequence length="63" mass="7127">MRTNIDIDDELLAKAQAATGATTKKETVRLGLELLVRLDQQKALRSLRGALDWDDDLERMRTS</sequence>
<dbReference type="RefSeq" id="WP_109688137.1">
    <property type="nucleotide sequence ID" value="NZ_QGDN01000001.1"/>
</dbReference>
<gene>
    <name evidence="1" type="ORF">SAMN04489750_3673</name>
</gene>
<organism evidence="1 2">
    <name type="scientific">Branchiibius hedensis</name>
    <dbReference type="NCBI Taxonomy" id="672460"/>
    <lineage>
        <taxon>Bacteria</taxon>
        <taxon>Bacillati</taxon>
        <taxon>Actinomycetota</taxon>
        <taxon>Actinomycetes</taxon>
        <taxon>Micrococcales</taxon>
        <taxon>Dermacoccaceae</taxon>
        <taxon>Branchiibius</taxon>
    </lineage>
</organism>
<dbReference type="OrthoDB" id="4563074at2"/>
<proteinExistence type="predicted"/>
<name>A0A2Y9BUU2_9MICO</name>
<dbReference type="EMBL" id="UESZ01000001">
    <property type="protein sequence ID" value="SSA36282.1"/>
    <property type="molecule type" value="Genomic_DNA"/>
</dbReference>
<reference evidence="2" key="1">
    <citation type="submission" date="2016-10" db="EMBL/GenBank/DDBJ databases">
        <authorList>
            <person name="Varghese N."/>
            <person name="Submissions S."/>
        </authorList>
    </citation>
    <scope>NUCLEOTIDE SEQUENCE [LARGE SCALE GENOMIC DNA]</scope>
    <source>
        <strain evidence="2">DSM 22951</strain>
    </source>
</reference>
<dbReference type="Proteomes" id="UP000250028">
    <property type="component" value="Unassembled WGS sequence"/>
</dbReference>
<accession>A0A2Y9BUU2</accession>
<evidence type="ECO:0000313" key="1">
    <source>
        <dbReference type="EMBL" id="SSA36282.1"/>
    </source>
</evidence>